<comment type="caution">
    <text evidence="2">The sequence shown here is derived from an EMBL/GenBank/DDBJ whole genome shotgun (WGS) entry which is preliminary data.</text>
</comment>
<dbReference type="AlphaFoldDB" id="A0AAV4XZW5"/>
<accession>A0AAV4XZW5</accession>
<evidence type="ECO:0000313" key="3">
    <source>
        <dbReference type="Proteomes" id="UP001054945"/>
    </source>
</evidence>
<dbReference type="Proteomes" id="UP001054945">
    <property type="component" value="Unassembled WGS sequence"/>
</dbReference>
<evidence type="ECO:0000313" key="2">
    <source>
        <dbReference type="EMBL" id="GIY99270.1"/>
    </source>
</evidence>
<sequence>MMAMHTSSWPGPKLSRYAAGVVMAAATPRHVKRDNFSSRPLKGEKRNLRGCLPGLEQFNHHDSRAPR</sequence>
<name>A0AAV4XZW5_CAEEX</name>
<gene>
    <name evidence="2" type="ORF">CEXT_574391</name>
</gene>
<reference evidence="2 3" key="1">
    <citation type="submission" date="2021-06" db="EMBL/GenBank/DDBJ databases">
        <title>Caerostris extrusa draft genome.</title>
        <authorList>
            <person name="Kono N."/>
            <person name="Arakawa K."/>
        </authorList>
    </citation>
    <scope>NUCLEOTIDE SEQUENCE [LARGE SCALE GENOMIC DNA]</scope>
</reference>
<feature type="compositionally biased region" description="Basic and acidic residues" evidence="1">
    <location>
        <begin position="58"/>
        <end position="67"/>
    </location>
</feature>
<evidence type="ECO:0000256" key="1">
    <source>
        <dbReference type="SAM" id="MobiDB-lite"/>
    </source>
</evidence>
<organism evidence="2 3">
    <name type="scientific">Caerostris extrusa</name>
    <name type="common">Bark spider</name>
    <name type="synonym">Caerostris bankana</name>
    <dbReference type="NCBI Taxonomy" id="172846"/>
    <lineage>
        <taxon>Eukaryota</taxon>
        <taxon>Metazoa</taxon>
        <taxon>Ecdysozoa</taxon>
        <taxon>Arthropoda</taxon>
        <taxon>Chelicerata</taxon>
        <taxon>Arachnida</taxon>
        <taxon>Araneae</taxon>
        <taxon>Araneomorphae</taxon>
        <taxon>Entelegynae</taxon>
        <taxon>Araneoidea</taxon>
        <taxon>Araneidae</taxon>
        <taxon>Caerostris</taxon>
    </lineage>
</organism>
<proteinExistence type="predicted"/>
<feature type="region of interest" description="Disordered" evidence="1">
    <location>
        <begin position="33"/>
        <end position="67"/>
    </location>
</feature>
<dbReference type="EMBL" id="BPLR01001027">
    <property type="protein sequence ID" value="GIY99270.1"/>
    <property type="molecule type" value="Genomic_DNA"/>
</dbReference>
<feature type="compositionally biased region" description="Basic and acidic residues" evidence="1">
    <location>
        <begin position="33"/>
        <end position="47"/>
    </location>
</feature>
<protein>
    <submittedName>
        <fullName evidence="2">Uncharacterized protein</fullName>
    </submittedName>
</protein>
<keyword evidence="3" id="KW-1185">Reference proteome</keyword>